<feature type="transmembrane region" description="Helical" evidence="1">
    <location>
        <begin position="53"/>
        <end position="72"/>
    </location>
</feature>
<dbReference type="Proteomes" id="UP000294229">
    <property type="component" value="Unassembled WGS sequence"/>
</dbReference>
<dbReference type="EMBL" id="RQXS01000057">
    <property type="protein sequence ID" value="RZN56915.1"/>
    <property type="molecule type" value="Genomic_DNA"/>
</dbReference>
<dbReference type="EMBL" id="UFSW01000002">
    <property type="protein sequence ID" value="SUV40397.1"/>
    <property type="molecule type" value="Genomic_DNA"/>
</dbReference>
<dbReference type="RefSeq" id="WP_046097855.1">
    <property type="nucleotide sequence ID" value="NZ_JBANLW010000023.1"/>
</dbReference>
<accession>A0A0F5EZU5</accession>
<keyword evidence="1" id="KW-0812">Transmembrane</keyword>
<organism evidence="2 5">
    <name type="scientific">Avibacterium paragallinarum</name>
    <name type="common">Haemophilus gallinarum</name>
    <dbReference type="NCBI Taxonomy" id="728"/>
    <lineage>
        <taxon>Bacteria</taxon>
        <taxon>Pseudomonadati</taxon>
        <taxon>Pseudomonadota</taxon>
        <taxon>Gammaproteobacteria</taxon>
        <taxon>Pasteurellales</taxon>
        <taxon>Pasteurellaceae</taxon>
        <taxon>Avibacterium</taxon>
    </lineage>
</organism>
<proteinExistence type="predicted"/>
<evidence type="ECO:0000313" key="3">
    <source>
        <dbReference type="EMBL" id="SUV40397.1"/>
    </source>
</evidence>
<dbReference type="Pfam" id="PF17364">
    <property type="entry name" value="DUF5389"/>
    <property type="match status" value="1"/>
</dbReference>
<name>A0A0F5EZU5_AVIPA</name>
<protein>
    <submittedName>
        <fullName evidence="2">Uncharacterized protein</fullName>
    </submittedName>
</protein>
<dbReference type="OrthoDB" id="5690765at2"/>
<dbReference type="AlphaFoldDB" id="A0A0F5EZU5"/>
<evidence type="ECO:0000313" key="5">
    <source>
        <dbReference type="Proteomes" id="UP000294229"/>
    </source>
</evidence>
<sequence length="105" mass="11932">MKKQSMPSGFSPFTWALAMFCLPILLWPLALLISPNLLKNPQLSDLQMTLMSIFFWVYPFLLGIMARVLYLCHQRNAPLARKGLALSAVLFYSVLFYISVVGFQA</sequence>
<dbReference type="eggNOG" id="ENOG5031JZP">
    <property type="taxonomic scope" value="Bacteria"/>
</dbReference>
<feature type="transmembrane region" description="Helical" evidence="1">
    <location>
        <begin position="84"/>
        <end position="103"/>
    </location>
</feature>
<dbReference type="InterPro" id="IPR035333">
    <property type="entry name" value="DUF5389"/>
</dbReference>
<evidence type="ECO:0000313" key="4">
    <source>
        <dbReference type="Proteomes" id="UP000254620"/>
    </source>
</evidence>
<evidence type="ECO:0000313" key="2">
    <source>
        <dbReference type="EMBL" id="RZN56915.1"/>
    </source>
</evidence>
<dbReference type="Proteomes" id="UP000254620">
    <property type="component" value="Unassembled WGS sequence"/>
</dbReference>
<reference evidence="3 4" key="1">
    <citation type="submission" date="2018-06" db="EMBL/GenBank/DDBJ databases">
        <authorList>
            <consortium name="Pathogen Informatics"/>
            <person name="Doyle S."/>
        </authorList>
    </citation>
    <scope>NUCLEOTIDE SEQUENCE [LARGE SCALE GENOMIC DNA]</scope>
    <source>
        <strain evidence="3 4">NCTC10926</strain>
    </source>
</reference>
<keyword evidence="1" id="KW-0472">Membrane</keyword>
<keyword evidence="1" id="KW-1133">Transmembrane helix</keyword>
<reference evidence="2 5" key="2">
    <citation type="submission" date="2018-11" db="EMBL/GenBank/DDBJ databases">
        <title>Sequencing Av. paragallinarum serogroups.</title>
        <authorList>
            <person name="Hellmuth J.E."/>
            <person name="Boucher C.E."/>
            <person name="Cason E.D."/>
        </authorList>
    </citation>
    <scope>NUCLEOTIDE SEQUENCE [LARGE SCALE GENOMIC DNA]</scope>
    <source>
        <strain evidence="2 5">SA-3</strain>
    </source>
</reference>
<gene>
    <name evidence="2" type="ORF">EIG79_09700</name>
    <name evidence="3" type="ORF">NCTC10926_02436</name>
</gene>
<feature type="transmembrane region" description="Helical" evidence="1">
    <location>
        <begin position="12"/>
        <end position="33"/>
    </location>
</feature>
<evidence type="ECO:0000256" key="1">
    <source>
        <dbReference type="SAM" id="Phobius"/>
    </source>
</evidence>
<dbReference type="STRING" id="728.VY92_02615"/>